<comment type="caution">
    <text evidence="1">The sequence shown here is derived from an EMBL/GenBank/DDBJ whole genome shotgun (WGS) entry which is preliminary data.</text>
</comment>
<gene>
    <name evidence="1" type="ORF">BLAHAN_05467</name>
</gene>
<organism evidence="1 2">
    <name type="scientific">Blautia hansenii DSM 20583</name>
    <dbReference type="NCBI Taxonomy" id="537007"/>
    <lineage>
        <taxon>Bacteria</taxon>
        <taxon>Bacillati</taxon>
        <taxon>Bacillota</taxon>
        <taxon>Clostridia</taxon>
        <taxon>Lachnospirales</taxon>
        <taxon>Lachnospiraceae</taxon>
        <taxon>Blautia</taxon>
    </lineage>
</organism>
<proteinExistence type="predicted"/>
<evidence type="ECO:0000313" key="2">
    <source>
        <dbReference type="Proteomes" id="UP000003755"/>
    </source>
</evidence>
<evidence type="ECO:0000313" key="1">
    <source>
        <dbReference type="EMBL" id="EEX21842.1"/>
    </source>
</evidence>
<accession>C9L7U7</accession>
<dbReference type="STRING" id="537007.BLAHAN_05467"/>
<dbReference type="Proteomes" id="UP000003755">
    <property type="component" value="Unassembled WGS sequence"/>
</dbReference>
<dbReference type="AlphaFoldDB" id="C9L7U7"/>
<dbReference type="EMBL" id="ABYU02000016">
    <property type="protein sequence ID" value="EEX21842.1"/>
    <property type="molecule type" value="Genomic_DNA"/>
</dbReference>
<sequence length="71" mass="8291">MRNKNMHISYQGISEPKKEPKDMLIECLKDVRADISQACNRIEDKNLYKAMGRIDNFLTILSYLNNAEEVE</sequence>
<dbReference type="HOGENOM" id="CLU_2731941_0_0_9"/>
<reference evidence="1" key="1">
    <citation type="submission" date="2009-09" db="EMBL/GenBank/DDBJ databases">
        <authorList>
            <person name="Weinstock G."/>
            <person name="Sodergren E."/>
            <person name="Clifton S."/>
            <person name="Fulton L."/>
            <person name="Fulton B."/>
            <person name="Courtney L."/>
            <person name="Fronick C."/>
            <person name="Harrison M."/>
            <person name="Strong C."/>
            <person name="Farmer C."/>
            <person name="Delahaunty K."/>
            <person name="Markovic C."/>
            <person name="Hall O."/>
            <person name="Minx P."/>
            <person name="Tomlinson C."/>
            <person name="Mitreva M."/>
            <person name="Nelson J."/>
            <person name="Hou S."/>
            <person name="Wollam A."/>
            <person name="Pepin K.H."/>
            <person name="Johnson M."/>
            <person name="Bhonagiri V."/>
            <person name="Nash W.E."/>
            <person name="Warren W."/>
            <person name="Chinwalla A."/>
            <person name="Mardis E.R."/>
            <person name="Wilson R.K."/>
        </authorList>
    </citation>
    <scope>NUCLEOTIDE SEQUENCE [LARGE SCALE GENOMIC DNA]</scope>
    <source>
        <strain evidence="1">DSM 20583</strain>
    </source>
</reference>
<dbReference type="RefSeq" id="WP_003020651.1">
    <property type="nucleotide sequence ID" value="NZ_CP022413.2"/>
</dbReference>
<protein>
    <submittedName>
        <fullName evidence="1">Uncharacterized protein</fullName>
    </submittedName>
</protein>
<name>C9L7U7_BLAHA</name>
<keyword evidence="2" id="KW-1185">Reference proteome</keyword>